<dbReference type="Gene3D" id="3.40.50.10690">
    <property type="entry name" value="putative lor/sdh protein like domains"/>
    <property type="match status" value="1"/>
</dbReference>
<reference evidence="1 2" key="1">
    <citation type="submission" date="2019-11" db="EMBL/GenBank/DDBJ databases">
        <title>Comparative genomics of hydrocarbon-degrading Desulfosarcina strains.</title>
        <authorList>
            <person name="Watanabe M."/>
            <person name="Kojima H."/>
            <person name="Fukui M."/>
        </authorList>
    </citation>
    <scope>NUCLEOTIDE SEQUENCE [LARGE SCALE GENOMIC DNA]</scope>
    <source>
        <strain evidence="1 2">PP31</strain>
    </source>
</reference>
<dbReference type="EMBL" id="AP021875">
    <property type="protein sequence ID" value="BBO79307.1"/>
    <property type="molecule type" value="Genomic_DNA"/>
</dbReference>
<dbReference type="AlphaFoldDB" id="A0A5K7ZQD1"/>
<gene>
    <name evidence="1" type="ORF">DSCW_67240</name>
</gene>
<keyword evidence="2" id="KW-1185">Reference proteome</keyword>
<dbReference type="KEGG" id="dwd:DSCW_67240"/>
<evidence type="ECO:0000313" key="2">
    <source>
        <dbReference type="Proteomes" id="UP000427769"/>
    </source>
</evidence>
<sequence length="333" mass="34886">MDTAVWIQVVEIRKTTMPHKEIDLTSVKTYQALTRASKVTTTLEGKRQKCGLSVAGFLDSLPAVLKADDLKAVAKAVVQARQADKPVIAMFGGHVIKTGCAPVLAGLADDGFITHLASNGSAAIHDTELARFGHTSEDVAAQLEDGSFGMAADTAKLVNDAARRAAAGNEGFGEAVGALLVEENAPHLQRALIARAYELNIPYTLHVALGTDIVHQHPTASGAAIGEASLRDFRIFASTVSRLGDGGVVINFGSAVIMPEVFLKALAVARNLGSPVKGFTTANFDMIQHYRPGVNVVQRPVLSGGSGYAITGHHEIMIPLLAATICEFAAAGS</sequence>
<accession>A0A5K7ZQD1</accession>
<proteinExistence type="predicted"/>
<evidence type="ECO:0000313" key="1">
    <source>
        <dbReference type="EMBL" id="BBO79307.1"/>
    </source>
</evidence>
<name>A0A5K7ZQD1_9BACT</name>
<organism evidence="1 2">
    <name type="scientific">Desulfosarcina widdelii</name>
    <dbReference type="NCBI Taxonomy" id="947919"/>
    <lineage>
        <taxon>Bacteria</taxon>
        <taxon>Pseudomonadati</taxon>
        <taxon>Thermodesulfobacteriota</taxon>
        <taxon>Desulfobacteria</taxon>
        <taxon>Desulfobacterales</taxon>
        <taxon>Desulfosarcinaceae</taxon>
        <taxon>Desulfosarcina</taxon>
    </lineage>
</organism>
<dbReference type="Proteomes" id="UP000427769">
    <property type="component" value="Chromosome"/>
</dbReference>
<protein>
    <submittedName>
        <fullName evidence="1">Uncharacterized protein</fullName>
    </submittedName>
</protein>